<evidence type="ECO:0000259" key="6">
    <source>
        <dbReference type="Pfam" id="PF02826"/>
    </source>
</evidence>
<dbReference type="EC" id="1.1.1.26" evidence="7"/>
<dbReference type="GO" id="GO:0047964">
    <property type="term" value="F:glyoxylate reductase (NADH) activity"/>
    <property type="evidence" value="ECO:0007669"/>
    <property type="project" value="UniProtKB-EC"/>
</dbReference>
<reference evidence="7 8" key="1">
    <citation type="submission" date="2023-07" db="EMBL/GenBank/DDBJ databases">
        <title>Genomic Encyclopedia of Type Strains, Phase IV (KMG-IV): sequencing the most valuable type-strain genomes for metagenomic binning, comparative biology and taxonomic classification.</title>
        <authorList>
            <person name="Goeker M."/>
        </authorList>
    </citation>
    <scope>NUCLEOTIDE SEQUENCE [LARGE SCALE GENOMIC DNA]</scope>
    <source>
        <strain evidence="7 8">DSM 23837</strain>
    </source>
</reference>
<dbReference type="PANTHER" id="PTHR10996">
    <property type="entry name" value="2-HYDROXYACID DEHYDROGENASE-RELATED"/>
    <property type="match status" value="1"/>
</dbReference>
<comment type="caution">
    <text evidence="7">The sequence shown here is derived from an EMBL/GenBank/DDBJ whole genome shotgun (WGS) entry which is preliminary data.</text>
</comment>
<dbReference type="Proteomes" id="UP001223586">
    <property type="component" value="Unassembled WGS sequence"/>
</dbReference>
<keyword evidence="8" id="KW-1185">Reference proteome</keyword>
<feature type="domain" description="D-isomer specific 2-hydroxyacid dehydrogenase NAD-binding" evidence="6">
    <location>
        <begin position="110"/>
        <end position="288"/>
    </location>
</feature>
<dbReference type="InterPro" id="IPR050223">
    <property type="entry name" value="D-isomer_2-hydroxyacid_DH"/>
</dbReference>
<name>A0ABT9WVQ9_9BACI</name>
<sequence length="321" mass="35681">MKPTIYVTRKVPEPIYAKLSKSCHVNIWNEPDIPVPREVLLEEVKEIDGLFCLITETIDQEVIKAAPHLKVISNMAVGYNNIDVEAAAESGIIVANTPGVLTETTSDLTFALLMATARRLVEANDYLKKGQWKTWSPLQMTGQDIYGSTLGIIGFGRIGQAVAKRASGFHMDVLYYNRTRKQEMEKTLGVRFTDMETLLKESDFICLLVPYNKHTHHLIGEKELKLMKSTAVLINTARGGVVDEQALYQALINEEIWGAGLDVFKREPVDPALPLLMLPNVVALPHIGSASIATRMRMANLAADNLINALENKEPVMRVTL</sequence>
<evidence type="ECO:0000259" key="5">
    <source>
        <dbReference type="Pfam" id="PF00389"/>
    </source>
</evidence>
<evidence type="ECO:0000313" key="7">
    <source>
        <dbReference type="EMBL" id="MDQ0176972.1"/>
    </source>
</evidence>
<evidence type="ECO:0000256" key="4">
    <source>
        <dbReference type="RuleBase" id="RU003719"/>
    </source>
</evidence>
<dbReference type="PANTHER" id="PTHR10996:SF178">
    <property type="entry name" value="2-HYDROXYACID DEHYDROGENASE YGL185C-RELATED"/>
    <property type="match status" value="1"/>
</dbReference>
<proteinExistence type="inferred from homology"/>
<accession>A0ABT9WVQ9</accession>
<evidence type="ECO:0000256" key="3">
    <source>
        <dbReference type="ARBA" id="ARBA00023027"/>
    </source>
</evidence>
<dbReference type="RefSeq" id="WP_307230561.1">
    <property type="nucleotide sequence ID" value="NZ_JAUSTT010000017.1"/>
</dbReference>
<evidence type="ECO:0000256" key="1">
    <source>
        <dbReference type="ARBA" id="ARBA00005854"/>
    </source>
</evidence>
<dbReference type="SUPFAM" id="SSF51735">
    <property type="entry name" value="NAD(P)-binding Rossmann-fold domains"/>
    <property type="match status" value="1"/>
</dbReference>
<dbReference type="InterPro" id="IPR036291">
    <property type="entry name" value="NAD(P)-bd_dom_sf"/>
</dbReference>
<dbReference type="Pfam" id="PF00389">
    <property type="entry name" value="2-Hacid_dh"/>
    <property type="match status" value="1"/>
</dbReference>
<dbReference type="Gene3D" id="3.40.50.720">
    <property type="entry name" value="NAD(P)-binding Rossmann-like Domain"/>
    <property type="match status" value="2"/>
</dbReference>
<gene>
    <name evidence="7" type="ORF">J2S08_002851</name>
</gene>
<dbReference type="CDD" id="cd05301">
    <property type="entry name" value="GDH"/>
    <property type="match status" value="1"/>
</dbReference>
<dbReference type="InterPro" id="IPR029753">
    <property type="entry name" value="D-isomer_DH_CS"/>
</dbReference>
<keyword evidence="3" id="KW-0520">NAD</keyword>
<dbReference type="InterPro" id="IPR029752">
    <property type="entry name" value="D-isomer_DH_CS1"/>
</dbReference>
<comment type="similarity">
    <text evidence="1 4">Belongs to the D-isomer specific 2-hydroxyacid dehydrogenase family.</text>
</comment>
<keyword evidence="2 4" id="KW-0560">Oxidoreductase</keyword>
<evidence type="ECO:0000313" key="8">
    <source>
        <dbReference type="Proteomes" id="UP001223586"/>
    </source>
</evidence>
<dbReference type="InterPro" id="IPR006139">
    <property type="entry name" value="D-isomer_2_OHA_DH_cat_dom"/>
</dbReference>
<dbReference type="Pfam" id="PF02826">
    <property type="entry name" value="2-Hacid_dh_C"/>
    <property type="match status" value="1"/>
</dbReference>
<protein>
    <submittedName>
        <fullName evidence="7">Glyoxylate reductase</fullName>
        <ecNumber evidence="7">1.1.1.26</ecNumber>
    </submittedName>
</protein>
<dbReference type="PROSITE" id="PS00065">
    <property type="entry name" value="D_2_HYDROXYACID_DH_1"/>
    <property type="match status" value="1"/>
</dbReference>
<dbReference type="SUPFAM" id="SSF52283">
    <property type="entry name" value="Formate/glycerate dehydrogenase catalytic domain-like"/>
    <property type="match status" value="1"/>
</dbReference>
<dbReference type="EMBL" id="JAUSTT010000017">
    <property type="protein sequence ID" value="MDQ0176972.1"/>
    <property type="molecule type" value="Genomic_DNA"/>
</dbReference>
<organism evidence="7 8">
    <name type="scientific">Bacillus chungangensis</name>
    <dbReference type="NCBI Taxonomy" id="587633"/>
    <lineage>
        <taxon>Bacteria</taxon>
        <taxon>Bacillati</taxon>
        <taxon>Bacillota</taxon>
        <taxon>Bacilli</taxon>
        <taxon>Bacillales</taxon>
        <taxon>Bacillaceae</taxon>
        <taxon>Bacillus</taxon>
    </lineage>
</organism>
<feature type="domain" description="D-isomer specific 2-hydroxyacid dehydrogenase catalytic" evidence="5">
    <location>
        <begin position="7"/>
        <end position="318"/>
    </location>
</feature>
<evidence type="ECO:0000256" key="2">
    <source>
        <dbReference type="ARBA" id="ARBA00023002"/>
    </source>
</evidence>
<dbReference type="PROSITE" id="PS00671">
    <property type="entry name" value="D_2_HYDROXYACID_DH_3"/>
    <property type="match status" value="1"/>
</dbReference>
<dbReference type="InterPro" id="IPR006140">
    <property type="entry name" value="D-isomer_DH_NAD-bd"/>
</dbReference>